<feature type="transmembrane region" description="Helical" evidence="1">
    <location>
        <begin position="166"/>
        <end position="185"/>
    </location>
</feature>
<dbReference type="EMBL" id="CP020028">
    <property type="protein sequence ID" value="ASR47224.1"/>
    <property type="molecule type" value="Genomic_DNA"/>
</dbReference>
<feature type="transmembrane region" description="Helical" evidence="1">
    <location>
        <begin position="12"/>
        <end position="32"/>
    </location>
</feature>
<reference evidence="2 3" key="1">
    <citation type="submission" date="2017-03" db="EMBL/GenBank/DDBJ databases">
        <title>Complete genome sequence of Paenibacillus Kribbensis producing bioflocculants.</title>
        <authorList>
            <person name="Lee H.-G."/>
            <person name="Oh H.-M."/>
        </authorList>
    </citation>
    <scope>NUCLEOTIDE SEQUENCE [LARGE SCALE GENOMIC DNA]</scope>
    <source>
        <strain evidence="2 3">AM49</strain>
    </source>
</reference>
<evidence type="ECO:0000313" key="2">
    <source>
        <dbReference type="EMBL" id="ASR47224.1"/>
    </source>
</evidence>
<dbReference type="STRING" id="172713.GCA_001705305_03844"/>
<evidence type="ECO:0000313" key="3">
    <source>
        <dbReference type="Proteomes" id="UP000214666"/>
    </source>
</evidence>
<sequence>MKGICVMWEPIRFLLFSTVETMAALTLMLSIFRLKAVKYVLPALFIGLVMNLQSYILREEMSLSYLAPAISTLLYILLITTVVRVPILWAAIISITGTFLYTLVQAIMIGLFFGGVDTADLQNSAEGSLLQAITSASVFAISFVLLKFKIGFIADFERLRLKWEHVLVIVFIVGSLMASTFMFYYNDLFLMILYVSMAAGLFLYYALKKEREELEDD</sequence>
<protein>
    <submittedName>
        <fullName evidence="2">Uncharacterized protein</fullName>
    </submittedName>
</protein>
<feature type="transmembrane region" description="Helical" evidence="1">
    <location>
        <begin position="191"/>
        <end position="207"/>
    </location>
</feature>
<keyword evidence="1" id="KW-1133">Transmembrane helix</keyword>
<feature type="transmembrane region" description="Helical" evidence="1">
    <location>
        <begin position="39"/>
        <end position="57"/>
    </location>
</feature>
<keyword evidence="1" id="KW-0472">Membrane</keyword>
<feature type="transmembrane region" description="Helical" evidence="1">
    <location>
        <begin position="128"/>
        <end position="146"/>
    </location>
</feature>
<gene>
    <name evidence="2" type="ORF">B4V02_11285</name>
</gene>
<dbReference type="AlphaFoldDB" id="A0A222WMU3"/>
<feature type="transmembrane region" description="Helical" evidence="1">
    <location>
        <begin position="63"/>
        <end position="83"/>
    </location>
</feature>
<keyword evidence="1" id="KW-0812">Transmembrane</keyword>
<proteinExistence type="predicted"/>
<organism evidence="2 3">
    <name type="scientific">Paenibacillus kribbensis</name>
    <dbReference type="NCBI Taxonomy" id="172713"/>
    <lineage>
        <taxon>Bacteria</taxon>
        <taxon>Bacillati</taxon>
        <taxon>Bacillota</taxon>
        <taxon>Bacilli</taxon>
        <taxon>Bacillales</taxon>
        <taxon>Paenibacillaceae</taxon>
        <taxon>Paenibacillus</taxon>
    </lineage>
</organism>
<name>A0A222WMU3_9BACL</name>
<accession>A0A222WMU3</accession>
<dbReference type="KEGG" id="pkb:B4V02_11285"/>
<keyword evidence="3" id="KW-1185">Reference proteome</keyword>
<feature type="transmembrane region" description="Helical" evidence="1">
    <location>
        <begin position="90"/>
        <end position="116"/>
    </location>
</feature>
<dbReference type="OrthoDB" id="2678566at2"/>
<evidence type="ECO:0000256" key="1">
    <source>
        <dbReference type="SAM" id="Phobius"/>
    </source>
</evidence>
<dbReference type="Proteomes" id="UP000214666">
    <property type="component" value="Chromosome"/>
</dbReference>